<dbReference type="AlphaFoldDB" id="A0A1U7JH82"/>
<keyword evidence="2" id="KW-1185">Reference proteome</keyword>
<proteinExistence type="predicted"/>
<organism evidence="1 2">
    <name type="scientific">Pseudovibrio exalbescens</name>
    <dbReference type="NCBI Taxonomy" id="197461"/>
    <lineage>
        <taxon>Bacteria</taxon>
        <taxon>Pseudomonadati</taxon>
        <taxon>Pseudomonadota</taxon>
        <taxon>Alphaproteobacteria</taxon>
        <taxon>Hyphomicrobiales</taxon>
        <taxon>Stappiaceae</taxon>
        <taxon>Pseudovibrio</taxon>
    </lineage>
</organism>
<dbReference type="EMBL" id="LVVZ01000015">
    <property type="protein sequence ID" value="OKL44042.1"/>
    <property type="molecule type" value="Genomic_DNA"/>
</dbReference>
<dbReference type="Proteomes" id="UP000185783">
    <property type="component" value="Unassembled WGS sequence"/>
</dbReference>
<evidence type="ECO:0000313" key="2">
    <source>
        <dbReference type="Proteomes" id="UP000185783"/>
    </source>
</evidence>
<reference evidence="1 2" key="1">
    <citation type="submission" date="2016-03" db="EMBL/GenBank/DDBJ databases">
        <title>Genome sequence of Nesiotobacter sp. nov., a moderately halophilic alphaproteobacterium isolated from the Yellow Sea, China.</title>
        <authorList>
            <person name="Zhang G."/>
            <person name="Zhang R."/>
        </authorList>
    </citation>
    <scope>NUCLEOTIDE SEQUENCE [LARGE SCALE GENOMIC DNA]</scope>
    <source>
        <strain evidence="1 2">WB1-6</strain>
    </source>
</reference>
<protein>
    <submittedName>
        <fullName evidence="1">Uncharacterized protein</fullName>
    </submittedName>
</protein>
<comment type="caution">
    <text evidence="1">The sequence shown here is derived from an EMBL/GenBank/DDBJ whole genome shotgun (WGS) entry which is preliminary data.</text>
</comment>
<sequence length="65" mass="7229">MAPVQPAFQDLVHLVGGLNLRNLILDHELASLHLGELEGICRRMESCVFNFALKVGMTAFEFGQM</sequence>
<accession>A0A1U7JH82</accession>
<name>A0A1U7JH82_9HYPH</name>
<gene>
    <name evidence="1" type="ORF">A3843_10700</name>
</gene>
<evidence type="ECO:0000313" key="1">
    <source>
        <dbReference type="EMBL" id="OKL44042.1"/>
    </source>
</evidence>